<dbReference type="AlphaFoldDB" id="A0A1G9VMR1"/>
<evidence type="ECO:0000259" key="4">
    <source>
        <dbReference type="PROSITE" id="PS01124"/>
    </source>
</evidence>
<accession>A0A1G9VMR1</accession>
<protein>
    <submittedName>
        <fullName evidence="5">AraC-type DNA-binding protein</fullName>
    </submittedName>
</protein>
<dbReference type="EMBL" id="FNFO01000022">
    <property type="protein sequence ID" value="SDM73532.1"/>
    <property type="molecule type" value="Genomic_DNA"/>
</dbReference>
<dbReference type="InterPro" id="IPR009057">
    <property type="entry name" value="Homeodomain-like_sf"/>
</dbReference>
<dbReference type="GO" id="GO:0046872">
    <property type="term" value="F:metal ion binding"/>
    <property type="evidence" value="ECO:0007669"/>
    <property type="project" value="InterPro"/>
</dbReference>
<keyword evidence="3" id="KW-0804">Transcription</keyword>
<gene>
    <name evidence="5" type="ORF">SAMN05421823_12210</name>
</gene>
<dbReference type="InterPro" id="IPR036163">
    <property type="entry name" value="HMA_dom_sf"/>
</dbReference>
<evidence type="ECO:0000256" key="3">
    <source>
        <dbReference type="ARBA" id="ARBA00023163"/>
    </source>
</evidence>
<dbReference type="SMART" id="SM00342">
    <property type="entry name" value="HTH_ARAC"/>
    <property type="match status" value="1"/>
</dbReference>
<dbReference type="InterPro" id="IPR018060">
    <property type="entry name" value="HTH_AraC"/>
</dbReference>
<reference evidence="5 6" key="1">
    <citation type="submission" date="2016-10" db="EMBL/GenBank/DDBJ databases">
        <authorList>
            <person name="de Groot N.N."/>
        </authorList>
    </citation>
    <scope>NUCLEOTIDE SEQUENCE [LARGE SCALE GENOMIC DNA]</scope>
    <source>
        <strain evidence="5 6">DSM 25186</strain>
    </source>
</reference>
<dbReference type="PROSITE" id="PS00041">
    <property type="entry name" value="HTH_ARAC_FAMILY_1"/>
    <property type="match status" value="1"/>
</dbReference>
<dbReference type="InterPro" id="IPR018062">
    <property type="entry name" value="HTH_AraC-typ_CS"/>
</dbReference>
<dbReference type="Gene3D" id="1.10.10.60">
    <property type="entry name" value="Homeodomain-like"/>
    <property type="match status" value="1"/>
</dbReference>
<evidence type="ECO:0000256" key="1">
    <source>
        <dbReference type="ARBA" id="ARBA00023015"/>
    </source>
</evidence>
<keyword evidence="1" id="KW-0805">Transcription regulation</keyword>
<feature type="domain" description="HTH araC/xylS-type" evidence="4">
    <location>
        <begin position="99"/>
        <end position="178"/>
    </location>
</feature>
<dbReference type="GO" id="GO:0003700">
    <property type="term" value="F:DNA-binding transcription factor activity"/>
    <property type="evidence" value="ECO:0007669"/>
    <property type="project" value="InterPro"/>
</dbReference>
<organism evidence="5 6">
    <name type="scientific">Catalinimonas alkaloidigena</name>
    <dbReference type="NCBI Taxonomy" id="1075417"/>
    <lineage>
        <taxon>Bacteria</taxon>
        <taxon>Pseudomonadati</taxon>
        <taxon>Bacteroidota</taxon>
        <taxon>Cytophagia</taxon>
        <taxon>Cytophagales</taxon>
        <taxon>Catalimonadaceae</taxon>
        <taxon>Catalinimonas</taxon>
    </lineage>
</organism>
<dbReference type="Pfam" id="PF12833">
    <property type="entry name" value="HTH_18"/>
    <property type="match status" value="1"/>
</dbReference>
<dbReference type="SUPFAM" id="SSF55008">
    <property type="entry name" value="HMA, heavy metal-associated domain"/>
    <property type="match status" value="1"/>
</dbReference>
<keyword evidence="6" id="KW-1185">Reference proteome</keyword>
<dbReference type="SUPFAM" id="SSF46689">
    <property type="entry name" value="Homeodomain-like"/>
    <property type="match status" value="1"/>
</dbReference>
<proteinExistence type="predicted"/>
<evidence type="ECO:0000313" key="5">
    <source>
        <dbReference type="EMBL" id="SDM73532.1"/>
    </source>
</evidence>
<dbReference type="Gene3D" id="3.30.70.100">
    <property type="match status" value="1"/>
</dbReference>
<evidence type="ECO:0000313" key="6">
    <source>
        <dbReference type="Proteomes" id="UP000198510"/>
    </source>
</evidence>
<name>A0A1G9VMR1_9BACT</name>
<dbReference type="GO" id="GO:0043565">
    <property type="term" value="F:sequence-specific DNA binding"/>
    <property type="evidence" value="ECO:0007669"/>
    <property type="project" value="InterPro"/>
</dbReference>
<evidence type="ECO:0000256" key="2">
    <source>
        <dbReference type="ARBA" id="ARBA00023125"/>
    </source>
</evidence>
<dbReference type="Proteomes" id="UP000198510">
    <property type="component" value="Unassembled WGS sequence"/>
</dbReference>
<sequence length="197" mass="22338">METTLYIKNMVCGRCQRVVREELEALGMPVSEVQLGQVTVALPEAQIDKAQVKKALRQSGFELINNRQARLIEQIKTAIIQLVHQPEHLLLSVNLSDYLAEVLQQEYHLLSTLFSATEGFTIERFYILQKVERVKELLVYDELSLKEIAYRLGYSSPAHLSNQFKKITGLTPSYFKSIGGVKRSALDQIGRSSPSQK</sequence>
<dbReference type="PANTHER" id="PTHR43280:SF2">
    <property type="entry name" value="HTH-TYPE TRANSCRIPTIONAL REGULATOR EXSA"/>
    <property type="match status" value="1"/>
</dbReference>
<dbReference type="STRING" id="1075417.SAMN05421823_12210"/>
<dbReference type="RefSeq" id="WP_218127216.1">
    <property type="nucleotide sequence ID" value="NZ_FNFO01000022.1"/>
</dbReference>
<dbReference type="PROSITE" id="PS01124">
    <property type="entry name" value="HTH_ARAC_FAMILY_2"/>
    <property type="match status" value="1"/>
</dbReference>
<keyword evidence="2 5" id="KW-0238">DNA-binding</keyword>
<dbReference type="PANTHER" id="PTHR43280">
    <property type="entry name" value="ARAC-FAMILY TRANSCRIPTIONAL REGULATOR"/>
    <property type="match status" value="1"/>
</dbReference>